<reference evidence="4 5" key="1">
    <citation type="submission" date="2016-11" db="EMBL/GenBank/DDBJ databases">
        <authorList>
            <person name="Jaros S."/>
            <person name="Januszkiewicz K."/>
            <person name="Wedrychowicz H."/>
        </authorList>
    </citation>
    <scope>NUCLEOTIDE SEQUENCE [LARGE SCALE GENOMIC DNA]</scope>
    <source>
        <strain evidence="4">NCIMB 2154T</strain>
    </source>
</reference>
<gene>
    <name evidence="4" type="ORF">MARIT_1483</name>
</gene>
<dbReference type="GeneID" id="47723004"/>
<evidence type="ECO:0000256" key="1">
    <source>
        <dbReference type="ARBA" id="ARBA00022729"/>
    </source>
</evidence>
<protein>
    <recommendedName>
        <fullName evidence="3">Outer membrane protein beta-barrel domain-containing protein</fullName>
    </recommendedName>
</protein>
<dbReference type="Proteomes" id="UP000231564">
    <property type="component" value="Chromosome MARIT"/>
</dbReference>
<dbReference type="EMBL" id="LT634361">
    <property type="protein sequence ID" value="SFZ82190.1"/>
    <property type="molecule type" value="Genomic_DNA"/>
</dbReference>
<keyword evidence="5" id="KW-1185">Reference proteome</keyword>
<dbReference type="RefSeq" id="WP_024740854.1">
    <property type="nucleotide sequence ID" value="NZ_BAUG01000012.1"/>
</dbReference>
<evidence type="ECO:0000313" key="4">
    <source>
        <dbReference type="EMBL" id="SFZ82190.1"/>
    </source>
</evidence>
<dbReference type="SUPFAM" id="SSF56925">
    <property type="entry name" value="OMPA-like"/>
    <property type="match status" value="1"/>
</dbReference>
<dbReference type="OrthoDB" id="945117at2"/>
<keyword evidence="1 2" id="KW-0732">Signal</keyword>
<dbReference type="Pfam" id="PF13505">
    <property type="entry name" value="OMP_b-brl"/>
    <property type="match status" value="1"/>
</dbReference>
<name>A0A2H1E956_9FLAO</name>
<dbReference type="STRING" id="1349785.GCA_000509405_01960"/>
<proteinExistence type="predicted"/>
<evidence type="ECO:0000256" key="2">
    <source>
        <dbReference type="SAM" id="SignalP"/>
    </source>
</evidence>
<dbReference type="AlphaFoldDB" id="A0A2H1E956"/>
<dbReference type="InterPro" id="IPR011250">
    <property type="entry name" value="OMP/PagP_B-barrel"/>
</dbReference>
<accession>A0A2H1E956</accession>
<dbReference type="KEGG" id="tmar:MARIT_1483"/>
<feature type="chain" id="PRO_5013917278" description="Outer membrane protein beta-barrel domain-containing protein" evidence="2">
    <location>
        <begin position="19"/>
        <end position="196"/>
    </location>
</feature>
<sequence length="196" mass="21069">MKKLLFIAMVAFGLTANAQEEKGGFEKQDLYITGTAGYSQRSVGGVDTDDTVFTFSPSVGYFITDNIALELGVGFGSSKRNQGLGEVKTNSFDINLGGNYFFTPKKDFSFMVGAGLSYGKRSAKQGAVKGPDYNTFGFVIAPGVNYFISESFALRASVGALSYTNVKADVSGAKSNSSFDFNLDFSDINFGLTYKF</sequence>
<dbReference type="InterPro" id="IPR027385">
    <property type="entry name" value="Beta-barrel_OMP"/>
</dbReference>
<evidence type="ECO:0000313" key="5">
    <source>
        <dbReference type="Proteomes" id="UP000231564"/>
    </source>
</evidence>
<feature type="domain" description="Outer membrane protein beta-barrel" evidence="3">
    <location>
        <begin position="5"/>
        <end position="196"/>
    </location>
</feature>
<organism evidence="4 5">
    <name type="scientific">Tenacibaculum maritimum NCIMB 2154</name>
    <dbReference type="NCBI Taxonomy" id="1349785"/>
    <lineage>
        <taxon>Bacteria</taxon>
        <taxon>Pseudomonadati</taxon>
        <taxon>Bacteroidota</taxon>
        <taxon>Flavobacteriia</taxon>
        <taxon>Flavobacteriales</taxon>
        <taxon>Flavobacteriaceae</taxon>
        <taxon>Tenacibaculum</taxon>
    </lineage>
</organism>
<feature type="signal peptide" evidence="2">
    <location>
        <begin position="1"/>
        <end position="18"/>
    </location>
</feature>
<evidence type="ECO:0000259" key="3">
    <source>
        <dbReference type="Pfam" id="PF13505"/>
    </source>
</evidence>
<dbReference type="Gene3D" id="2.40.160.20">
    <property type="match status" value="1"/>
</dbReference>